<evidence type="ECO:0000313" key="2">
    <source>
        <dbReference type="Proteomes" id="UP001595846"/>
    </source>
</evidence>
<sequence>MSENGFRYEVTYDEAFEEQVRQGDVNPLCELRIVVNGGDLAGAPPGESYIDDYIFYHFRKVASAIPEVLDGNDRELQLYSVPEYLVLRPHNGTVSVSLLSPTEIEGGDDHRGVTVPKEELVHGIVDAVEAYYTALTDVDTSLKADENVSELLATVDSIRETAYYG</sequence>
<keyword evidence="2" id="KW-1185">Reference proteome</keyword>
<organism evidence="1 2">
    <name type="scientific">Halovivax cerinus</name>
    <dbReference type="NCBI Taxonomy" id="1487865"/>
    <lineage>
        <taxon>Archaea</taxon>
        <taxon>Methanobacteriati</taxon>
        <taxon>Methanobacteriota</taxon>
        <taxon>Stenosarchaea group</taxon>
        <taxon>Halobacteria</taxon>
        <taxon>Halobacteriales</taxon>
        <taxon>Natrialbaceae</taxon>
        <taxon>Halovivax</taxon>
    </lineage>
</organism>
<dbReference type="AlphaFoldDB" id="A0ABD5NQP8"/>
<gene>
    <name evidence="1" type="ORF">ACFOUR_13665</name>
</gene>
<dbReference type="RefSeq" id="WP_256533346.1">
    <property type="nucleotide sequence ID" value="NZ_CP101824.1"/>
</dbReference>
<evidence type="ECO:0000313" key="1">
    <source>
        <dbReference type="EMBL" id="MFC3959407.1"/>
    </source>
</evidence>
<protein>
    <submittedName>
        <fullName evidence="1">Uncharacterized protein</fullName>
    </submittedName>
</protein>
<dbReference type="Proteomes" id="UP001595846">
    <property type="component" value="Unassembled WGS sequence"/>
</dbReference>
<comment type="caution">
    <text evidence="1">The sequence shown here is derived from an EMBL/GenBank/DDBJ whole genome shotgun (WGS) entry which is preliminary data.</text>
</comment>
<name>A0ABD5NQP8_9EURY</name>
<accession>A0ABD5NQP8</accession>
<dbReference type="GeneID" id="73902462"/>
<reference evidence="1 2" key="1">
    <citation type="journal article" date="2019" name="Int. J. Syst. Evol. Microbiol.">
        <title>The Global Catalogue of Microorganisms (GCM) 10K type strain sequencing project: providing services to taxonomists for standard genome sequencing and annotation.</title>
        <authorList>
            <consortium name="The Broad Institute Genomics Platform"/>
            <consortium name="The Broad Institute Genome Sequencing Center for Infectious Disease"/>
            <person name="Wu L."/>
            <person name="Ma J."/>
        </authorList>
    </citation>
    <scope>NUCLEOTIDE SEQUENCE [LARGE SCALE GENOMIC DNA]</scope>
    <source>
        <strain evidence="1 2">IBRC-M 10256</strain>
    </source>
</reference>
<proteinExistence type="predicted"/>
<dbReference type="EMBL" id="JBHSAQ010000012">
    <property type="protein sequence ID" value="MFC3959407.1"/>
    <property type="molecule type" value="Genomic_DNA"/>
</dbReference>